<dbReference type="EMBL" id="MFVH01000007">
    <property type="protein sequence ID" value="OGI92556.1"/>
    <property type="molecule type" value="Genomic_DNA"/>
</dbReference>
<dbReference type="Gene3D" id="1.10.287.1080">
    <property type="entry name" value="MazG-like"/>
    <property type="match status" value="1"/>
</dbReference>
<feature type="region of interest" description="Disordered" evidence="1">
    <location>
        <begin position="88"/>
        <end position="110"/>
    </location>
</feature>
<gene>
    <name evidence="2" type="ORF">A2933_01000</name>
</gene>
<dbReference type="SUPFAM" id="SSF101386">
    <property type="entry name" value="all-alpha NTP pyrophosphatases"/>
    <property type="match status" value="1"/>
</dbReference>
<dbReference type="AlphaFoldDB" id="A0A1F6XEM7"/>
<comment type="caution">
    <text evidence="2">The sequence shown here is derived from an EMBL/GenBank/DDBJ whole genome shotgun (WGS) entry which is preliminary data.</text>
</comment>
<evidence type="ECO:0000256" key="1">
    <source>
        <dbReference type="SAM" id="MobiDB-lite"/>
    </source>
</evidence>
<organism evidence="2 3">
    <name type="scientific">Candidatus Nomurabacteria bacterium RIFCSPLOWO2_01_FULL_46_18</name>
    <dbReference type="NCBI Taxonomy" id="1801783"/>
    <lineage>
        <taxon>Bacteria</taxon>
        <taxon>Candidatus Nomuraibacteriota</taxon>
    </lineage>
</organism>
<proteinExistence type="predicted"/>
<accession>A0A1F6XEM7</accession>
<name>A0A1F6XEM7_9BACT</name>
<feature type="compositionally biased region" description="Basic and acidic residues" evidence="1">
    <location>
        <begin position="92"/>
        <end position="110"/>
    </location>
</feature>
<evidence type="ECO:0000313" key="3">
    <source>
        <dbReference type="Proteomes" id="UP000179381"/>
    </source>
</evidence>
<evidence type="ECO:0000313" key="2">
    <source>
        <dbReference type="EMBL" id="OGI92556.1"/>
    </source>
</evidence>
<sequence>MMIDLKELQKEVIRNKKEKGFNQTDTALEFCRAFEELSEAFSKYNKGQLGVAEEFADVMIFILGMCEKMGFDLEKELLRKVEINKKRKYRKEKSPDGKDVFIRMRTPEDP</sequence>
<reference evidence="2 3" key="1">
    <citation type="journal article" date="2016" name="Nat. Commun.">
        <title>Thousands of microbial genomes shed light on interconnected biogeochemical processes in an aquifer system.</title>
        <authorList>
            <person name="Anantharaman K."/>
            <person name="Brown C.T."/>
            <person name="Hug L.A."/>
            <person name="Sharon I."/>
            <person name="Castelle C.J."/>
            <person name="Probst A.J."/>
            <person name="Thomas B.C."/>
            <person name="Singh A."/>
            <person name="Wilkins M.J."/>
            <person name="Karaoz U."/>
            <person name="Brodie E.L."/>
            <person name="Williams K.H."/>
            <person name="Hubbard S.S."/>
            <person name="Banfield J.F."/>
        </authorList>
    </citation>
    <scope>NUCLEOTIDE SEQUENCE [LARGE SCALE GENOMIC DNA]</scope>
</reference>
<dbReference type="Proteomes" id="UP000179381">
    <property type="component" value="Unassembled WGS sequence"/>
</dbReference>
<evidence type="ECO:0008006" key="4">
    <source>
        <dbReference type="Google" id="ProtNLM"/>
    </source>
</evidence>
<protein>
    <recommendedName>
        <fullName evidence="4">NTP pyrophosphohydrolase MazG putative catalytic core domain-containing protein</fullName>
    </recommendedName>
</protein>